<organism evidence="6 7">
    <name type="scientific">Flavobacterium plantiphilum</name>
    <dbReference type="NCBI Taxonomy" id="3163297"/>
    <lineage>
        <taxon>Bacteria</taxon>
        <taxon>Pseudomonadati</taxon>
        <taxon>Bacteroidota</taxon>
        <taxon>Flavobacteriia</taxon>
        <taxon>Flavobacteriales</taxon>
        <taxon>Flavobacteriaceae</taxon>
        <taxon>Flavobacterium</taxon>
    </lineage>
</organism>
<keyword evidence="1 4" id="KW-0349">Heme</keyword>
<evidence type="ECO:0000256" key="2">
    <source>
        <dbReference type="ARBA" id="ARBA00022723"/>
    </source>
</evidence>
<evidence type="ECO:0000256" key="1">
    <source>
        <dbReference type="ARBA" id="ARBA00022617"/>
    </source>
</evidence>
<dbReference type="InterPro" id="IPR009056">
    <property type="entry name" value="Cyt_c-like_dom"/>
</dbReference>
<evidence type="ECO:0000256" key="4">
    <source>
        <dbReference type="PROSITE-ProRule" id="PRU00433"/>
    </source>
</evidence>
<dbReference type="Proteomes" id="UP001629260">
    <property type="component" value="Unassembled WGS sequence"/>
</dbReference>
<evidence type="ECO:0000256" key="3">
    <source>
        <dbReference type="ARBA" id="ARBA00023004"/>
    </source>
</evidence>
<evidence type="ECO:0000259" key="5">
    <source>
        <dbReference type="PROSITE" id="PS51007"/>
    </source>
</evidence>
<dbReference type="EMBL" id="JBELQA010000002">
    <property type="protein sequence ID" value="MFL9830098.1"/>
    <property type="molecule type" value="Genomic_DNA"/>
</dbReference>
<dbReference type="PROSITE" id="PS51007">
    <property type="entry name" value="CYTC"/>
    <property type="match status" value="1"/>
</dbReference>
<dbReference type="Gene3D" id="1.10.760.10">
    <property type="entry name" value="Cytochrome c-like domain"/>
    <property type="match status" value="1"/>
</dbReference>
<feature type="domain" description="Cytochrome c" evidence="5">
    <location>
        <begin position="40"/>
        <end position="130"/>
    </location>
</feature>
<dbReference type="Pfam" id="PF00034">
    <property type="entry name" value="Cytochrom_C"/>
    <property type="match status" value="1"/>
</dbReference>
<reference evidence="6 7" key="1">
    <citation type="submission" date="2024-06" db="EMBL/GenBank/DDBJ databases">
        <authorList>
            <person name="Kaempfer P."/>
            <person name="Viver T."/>
        </authorList>
    </citation>
    <scope>NUCLEOTIDE SEQUENCE [LARGE SCALE GENOMIC DNA]</scope>
    <source>
        <strain evidence="6 7">ST-87</strain>
    </source>
</reference>
<comment type="caution">
    <text evidence="6">The sequence shown here is derived from an EMBL/GenBank/DDBJ whole genome shotgun (WGS) entry which is preliminary data.</text>
</comment>
<evidence type="ECO:0000313" key="7">
    <source>
        <dbReference type="Proteomes" id="UP001629260"/>
    </source>
</evidence>
<accession>A0ABW8XQI6</accession>
<evidence type="ECO:0000313" key="6">
    <source>
        <dbReference type="EMBL" id="MFL9830098.1"/>
    </source>
</evidence>
<keyword evidence="7" id="KW-1185">Reference proteome</keyword>
<dbReference type="RefSeq" id="WP_408080387.1">
    <property type="nucleotide sequence ID" value="NZ_JBELQA010000002.1"/>
</dbReference>
<keyword evidence="2 4" id="KW-0479">Metal-binding</keyword>
<name>A0ABW8XQI6_9FLAO</name>
<proteinExistence type="predicted"/>
<dbReference type="SUPFAM" id="SSF46626">
    <property type="entry name" value="Cytochrome c"/>
    <property type="match status" value="1"/>
</dbReference>
<dbReference type="InterPro" id="IPR036909">
    <property type="entry name" value="Cyt_c-like_dom_sf"/>
</dbReference>
<gene>
    <name evidence="6" type="ORF">ABS764_04465</name>
</gene>
<keyword evidence="3 4" id="KW-0408">Iron</keyword>
<protein>
    <submittedName>
        <fullName evidence="6">C-type cytochrome</fullName>
    </submittedName>
</protein>
<dbReference type="PROSITE" id="PS51257">
    <property type="entry name" value="PROKAR_LIPOPROTEIN"/>
    <property type="match status" value="1"/>
</dbReference>
<sequence length="131" mass="14432">MKKLILLSIAIVTFSCKNKSEESFGNNEQTAVATEDKELTAEEIGKVIFEGKGNCTSCHQTDSKTIGPSVQEIAKVYKEKNGNMVAFLKGESDAIVDPSQFPVMQANITLTKTFTDKELQSLEAYIYSNLK</sequence>